<dbReference type="PANTHER" id="PTHR45138:SF9">
    <property type="entry name" value="DIGUANYLATE CYCLASE DGCM-RELATED"/>
    <property type="match status" value="1"/>
</dbReference>
<dbReference type="Gene3D" id="3.30.70.270">
    <property type="match status" value="1"/>
</dbReference>
<organism evidence="3">
    <name type="scientific">freshwater metagenome</name>
    <dbReference type="NCBI Taxonomy" id="449393"/>
    <lineage>
        <taxon>unclassified sequences</taxon>
        <taxon>metagenomes</taxon>
        <taxon>ecological metagenomes</taxon>
    </lineage>
</organism>
<gene>
    <name evidence="3" type="ORF">UFOPK3402_01213</name>
</gene>
<keyword evidence="1" id="KW-0472">Membrane</keyword>
<evidence type="ECO:0000313" key="3">
    <source>
        <dbReference type="EMBL" id="CAB4879928.1"/>
    </source>
</evidence>
<dbReference type="GO" id="GO:1902201">
    <property type="term" value="P:negative regulation of bacterial-type flagellum-dependent cell motility"/>
    <property type="evidence" value="ECO:0007669"/>
    <property type="project" value="TreeGrafter"/>
</dbReference>
<reference evidence="3" key="1">
    <citation type="submission" date="2020-05" db="EMBL/GenBank/DDBJ databases">
        <authorList>
            <person name="Chiriac C."/>
            <person name="Salcher M."/>
            <person name="Ghai R."/>
            <person name="Kavagutti S V."/>
        </authorList>
    </citation>
    <scope>NUCLEOTIDE SEQUENCE</scope>
</reference>
<evidence type="ECO:0000259" key="2">
    <source>
        <dbReference type="PROSITE" id="PS50887"/>
    </source>
</evidence>
<dbReference type="PROSITE" id="PS50887">
    <property type="entry name" value="GGDEF"/>
    <property type="match status" value="1"/>
</dbReference>
<dbReference type="AlphaFoldDB" id="A0A6J7EE18"/>
<dbReference type="SMART" id="SM00267">
    <property type="entry name" value="GGDEF"/>
    <property type="match status" value="1"/>
</dbReference>
<dbReference type="EMBL" id="CAFBLS010000148">
    <property type="protein sequence ID" value="CAB4879928.1"/>
    <property type="molecule type" value="Genomic_DNA"/>
</dbReference>
<feature type="transmembrane region" description="Helical" evidence="1">
    <location>
        <begin position="54"/>
        <end position="74"/>
    </location>
</feature>
<keyword evidence="1" id="KW-1133">Transmembrane helix</keyword>
<evidence type="ECO:0000256" key="1">
    <source>
        <dbReference type="SAM" id="Phobius"/>
    </source>
</evidence>
<keyword evidence="1" id="KW-0812">Transmembrane</keyword>
<accession>A0A6J7EE18</accession>
<protein>
    <submittedName>
        <fullName evidence="3">Unannotated protein</fullName>
    </submittedName>
</protein>
<dbReference type="SUPFAM" id="SSF55073">
    <property type="entry name" value="Nucleotide cyclase"/>
    <property type="match status" value="1"/>
</dbReference>
<feature type="transmembrane region" description="Helical" evidence="1">
    <location>
        <begin position="104"/>
        <end position="121"/>
    </location>
</feature>
<dbReference type="InterPro" id="IPR000160">
    <property type="entry name" value="GGDEF_dom"/>
</dbReference>
<dbReference type="NCBIfam" id="TIGR00254">
    <property type="entry name" value="GGDEF"/>
    <property type="match status" value="1"/>
</dbReference>
<dbReference type="Pfam" id="PF00990">
    <property type="entry name" value="GGDEF"/>
    <property type="match status" value="1"/>
</dbReference>
<dbReference type="CDD" id="cd01949">
    <property type="entry name" value="GGDEF"/>
    <property type="match status" value="1"/>
</dbReference>
<dbReference type="GO" id="GO:0052621">
    <property type="term" value="F:diguanylate cyclase activity"/>
    <property type="evidence" value="ECO:0007669"/>
    <property type="project" value="TreeGrafter"/>
</dbReference>
<dbReference type="InterPro" id="IPR029787">
    <property type="entry name" value="Nucleotide_cyclase"/>
</dbReference>
<sequence>MIALLVIFGAFGLFLAAEAQVAPMTRTTVGAAGFLMLLLALATLRAGPRAFERWGADVALGACGGLIAASTAVMETAQGQMSEGLLLLVIGVLSAAFRPRRRMWAVLAWMLAVYTAAWLVHPVLTGAVNLAMVEAVIVGVCLMVSNQATRLRGQALTDPLTGLLNRRGLESQAVIAEAVARRATLSMTVCILDLDGFKAFNDVHGHLAGDVLLADLADCWRRELREGDLLARFGGDEFVLVLPGATVNEIDSLMTRLTQSHGARWSRGCAAWEPGEPLHAALGRADQALYEAKTVRMSDEPG</sequence>
<feature type="domain" description="GGDEF" evidence="2">
    <location>
        <begin position="185"/>
        <end position="302"/>
    </location>
</feature>
<name>A0A6J7EE18_9ZZZZ</name>
<dbReference type="InterPro" id="IPR043128">
    <property type="entry name" value="Rev_trsase/Diguanyl_cyclase"/>
</dbReference>
<dbReference type="InterPro" id="IPR050469">
    <property type="entry name" value="Diguanylate_Cyclase"/>
</dbReference>
<feature type="transmembrane region" description="Helical" evidence="1">
    <location>
        <begin position="127"/>
        <end position="145"/>
    </location>
</feature>
<feature type="transmembrane region" description="Helical" evidence="1">
    <location>
        <begin position="29"/>
        <end position="47"/>
    </location>
</feature>
<dbReference type="GO" id="GO:0043709">
    <property type="term" value="P:cell adhesion involved in single-species biofilm formation"/>
    <property type="evidence" value="ECO:0007669"/>
    <property type="project" value="TreeGrafter"/>
</dbReference>
<dbReference type="PANTHER" id="PTHR45138">
    <property type="entry name" value="REGULATORY COMPONENTS OF SENSORY TRANSDUCTION SYSTEM"/>
    <property type="match status" value="1"/>
</dbReference>
<dbReference type="GO" id="GO:0005886">
    <property type="term" value="C:plasma membrane"/>
    <property type="evidence" value="ECO:0007669"/>
    <property type="project" value="TreeGrafter"/>
</dbReference>
<proteinExistence type="predicted"/>
<feature type="transmembrane region" description="Helical" evidence="1">
    <location>
        <begin position="80"/>
        <end position="97"/>
    </location>
</feature>